<protein>
    <submittedName>
        <fullName evidence="1">Uncharacterized protein</fullName>
    </submittedName>
</protein>
<evidence type="ECO:0000313" key="2">
    <source>
        <dbReference type="Proteomes" id="UP001157138"/>
    </source>
</evidence>
<name>A0ABQ6F4C4_9VIBR</name>
<gene>
    <name evidence="1" type="ORF">GCM10007938_34780</name>
</gene>
<reference evidence="2" key="1">
    <citation type="journal article" date="2019" name="Int. J. Syst. Evol. Microbiol.">
        <title>The Global Catalogue of Microorganisms (GCM) 10K type strain sequencing project: providing services to taxonomists for standard genome sequencing and annotation.</title>
        <authorList>
            <consortium name="The Broad Institute Genomics Platform"/>
            <consortium name="The Broad Institute Genome Sequencing Center for Infectious Disease"/>
            <person name="Wu L."/>
            <person name="Ma J."/>
        </authorList>
    </citation>
    <scope>NUCLEOTIDE SEQUENCE [LARGE SCALE GENOMIC DNA]</scope>
    <source>
        <strain evidence="2">NBRC 108723</strain>
    </source>
</reference>
<comment type="caution">
    <text evidence="1">The sequence shown here is derived from an EMBL/GenBank/DDBJ whole genome shotgun (WGS) entry which is preliminary data.</text>
</comment>
<evidence type="ECO:0000313" key="1">
    <source>
        <dbReference type="EMBL" id="GLT19695.1"/>
    </source>
</evidence>
<organism evidence="1 2">
    <name type="scientific">Vibrio zhanjiangensis</name>
    <dbReference type="NCBI Taxonomy" id="1046128"/>
    <lineage>
        <taxon>Bacteria</taxon>
        <taxon>Pseudomonadati</taxon>
        <taxon>Pseudomonadota</taxon>
        <taxon>Gammaproteobacteria</taxon>
        <taxon>Vibrionales</taxon>
        <taxon>Vibrionaceae</taxon>
        <taxon>Vibrio</taxon>
    </lineage>
</organism>
<dbReference type="EMBL" id="BSPW01000082">
    <property type="protein sequence ID" value="GLT19695.1"/>
    <property type="molecule type" value="Genomic_DNA"/>
</dbReference>
<dbReference type="Proteomes" id="UP001157138">
    <property type="component" value="Unassembled WGS sequence"/>
</dbReference>
<sequence>MIKKFYSEQSNLQSKTALTETDKGSRSVIKQFGHVQPTKKLLSESESRQDKQSNNIDNSVTKKMPSVLFSKKISTMQTDLVTVDESIKSKIDEVCAREFKDLALINSDYFIITNHYESIRFHDPSFQIEFGSDESKRFQELQGFLSDYAKLSKVDRILDLGKIIIKIAKSIDIDIFNPRKIGTKLSKILGTRNAQVRRIKHEFDNASDGIDLRINRVFDNLSEMKSNLEKFQAWNRDLQSLNKNLQFKMIALRLKINDEESLSLANNNDSPNIFHRSDNESTKRWERKMQTLFSLNQSINLTFPQIDLYSSNLISSFERFEKIKVDIIQVWKQQFLTVIAVDESNDSMLYFELNDIQDQLIRNIEELR</sequence>
<dbReference type="RefSeq" id="WP_284193533.1">
    <property type="nucleotide sequence ID" value="NZ_BSPW01000082.1"/>
</dbReference>
<keyword evidence="2" id="KW-1185">Reference proteome</keyword>
<proteinExistence type="predicted"/>
<accession>A0ABQ6F4C4</accession>